<name>A0A9P4PF91_9PLEO</name>
<feature type="chain" id="PRO_5040304623" description="Apple domain-containing protein" evidence="1">
    <location>
        <begin position="18"/>
        <end position="154"/>
    </location>
</feature>
<keyword evidence="3" id="KW-1185">Reference proteome</keyword>
<reference evidence="2" key="1">
    <citation type="journal article" date="2020" name="Stud. Mycol.">
        <title>101 Dothideomycetes genomes: a test case for predicting lifestyles and emergence of pathogens.</title>
        <authorList>
            <person name="Haridas S."/>
            <person name="Albert R."/>
            <person name="Binder M."/>
            <person name="Bloem J."/>
            <person name="Labutti K."/>
            <person name="Salamov A."/>
            <person name="Andreopoulos B."/>
            <person name="Baker S."/>
            <person name="Barry K."/>
            <person name="Bills G."/>
            <person name="Bluhm B."/>
            <person name="Cannon C."/>
            <person name="Castanera R."/>
            <person name="Culley D."/>
            <person name="Daum C."/>
            <person name="Ezra D."/>
            <person name="Gonzalez J."/>
            <person name="Henrissat B."/>
            <person name="Kuo A."/>
            <person name="Liang C."/>
            <person name="Lipzen A."/>
            <person name="Lutzoni F."/>
            <person name="Magnuson J."/>
            <person name="Mondo S."/>
            <person name="Nolan M."/>
            <person name="Ohm R."/>
            <person name="Pangilinan J."/>
            <person name="Park H.-J."/>
            <person name="Ramirez L."/>
            <person name="Alfaro M."/>
            <person name="Sun H."/>
            <person name="Tritt A."/>
            <person name="Yoshinaga Y."/>
            <person name="Zwiers L.-H."/>
            <person name="Turgeon B."/>
            <person name="Goodwin S."/>
            <person name="Spatafora J."/>
            <person name="Crous P."/>
            <person name="Grigoriev I."/>
        </authorList>
    </citation>
    <scope>NUCLEOTIDE SEQUENCE</scope>
    <source>
        <strain evidence="2">CBS 690.94</strain>
    </source>
</reference>
<gene>
    <name evidence="2" type="ORF">P171DRAFT_433222</name>
</gene>
<organism evidence="2 3">
    <name type="scientific">Karstenula rhodostoma CBS 690.94</name>
    <dbReference type="NCBI Taxonomy" id="1392251"/>
    <lineage>
        <taxon>Eukaryota</taxon>
        <taxon>Fungi</taxon>
        <taxon>Dikarya</taxon>
        <taxon>Ascomycota</taxon>
        <taxon>Pezizomycotina</taxon>
        <taxon>Dothideomycetes</taxon>
        <taxon>Pleosporomycetidae</taxon>
        <taxon>Pleosporales</taxon>
        <taxon>Massarineae</taxon>
        <taxon>Didymosphaeriaceae</taxon>
        <taxon>Karstenula</taxon>
    </lineage>
</organism>
<dbReference type="OrthoDB" id="3938895at2759"/>
<feature type="signal peptide" evidence="1">
    <location>
        <begin position="1"/>
        <end position="17"/>
    </location>
</feature>
<proteinExistence type="predicted"/>
<comment type="caution">
    <text evidence="2">The sequence shown here is derived from an EMBL/GenBank/DDBJ whole genome shotgun (WGS) entry which is preliminary data.</text>
</comment>
<accession>A0A9P4PF91</accession>
<evidence type="ECO:0008006" key="4">
    <source>
        <dbReference type="Google" id="ProtNLM"/>
    </source>
</evidence>
<evidence type="ECO:0000313" key="3">
    <source>
        <dbReference type="Proteomes" id="UP000799764"/>
    </source>
</evidence>
<evidence type="ECO:0000256" key="1">
    <source>
        <dbReference type="SAM" id="SignalP"/>
    </source>
</evidence>
<sequence length="154" mass="16284">MLLSTTIFTAFATLTSARPTTLSERAGGPAIKPIPDTCTLSNPYGQTAAAPSDFIPAPSTKSVELYAAYYPSPSSNTTQMAQQCLQQCYGYGTSTECKGAYWAEHVVVPSGYYGGEGGQLETACVFYTRPLTVADFQEASEGQGTSAYARNIAC</sequence>
<evidence type="ECO:0000313" key="2">
    <source>
        <dbReference type="EMBL" id="KAF2442827.1"/>
    </source>
</evidence>
<keyword evidence="1" id="KW-0732">Signal</keyword>
<dbReference type="EMBL" id="MU001503">
    <property type="protein sequence ID" value="KAF2442827.1"/>
    <property type="molecule type" value="Genomic_DNA"/>
</dbReference>
<dbReference type="Proteomes" id="UP000799764">
    <property type="component" value="Unassembled WGS sequence"/>
</dbReference>
<dbReference type="AlphaFoldDB" id="A0A9P4PF91"/>
<protein>
    <recommendedName>
        <fullName evidence="4">Apple domain-containing protein</fullName>
    </recommendedName>
</protein>